<keyword evidence="5" id="KW-1133">Transmembrane helix</keyword>
<evidence type="ECO:0000256" key="4">
    <source>
        <dbReference type="PROSITE-ProRule" id="PRU00076"/>
    </source>
</evidence>
<keyword evidence="2" id="KW-0677">Repeat</keyword>
<sequence length="368" mass="40323">MRTSAVSTIGSCDRGRESVGASFHAAQNRSVLRGASTVAASSQADANAIMCRRSENCRHGTCRDNQPFTCACEQGWGGIYCERDLEYCARHRPCKSGGVCVNGGVRTDFTCQCPEGFVGATCEIELPSICEHPGICRNGGVCTDVDTKLGRCVCADGFEGRYCERRKMLPLCTATSCKNGGSCFGGANCACPQCFSGADCSIIDEKCLWQRANVTQASTASTSRDDVGDTKILMLMALASIMMLASCVVVFFLKYKKMKRILRDPVTQNSLNEHRQIHELPNRSIDNRSPDEVYKVFVIPSKKSKDVDKPAAVEYETRYVLQPRGRYRTLPCVDVTAAEPENHYAEIEYRPTTVSLDDKQLADNACVV</sequence>
<dbReference type="Proteomes" id="UP000053676">
    <property type="component" value="Unassembled WGS sequence"/>
</dbReference>
<dbReference type="SUPFAM" id="SSF57196">
    <property type="entry name" value="EGF/Laminin"/>
    <property type="match status" value="2"/>
</dbReference>
<dbReference type="KEGG" id="nai:NECAME_05358"/>
<gene>
    <name evidence="7" type="ORF">NECAME_05358</name>
</gene>
<evidence type="ECO:0000256" key="3">
    <source>
        <dbReference type="ARBA" id="ARBA00023157"/>
    </source>
</evidence>
<dbReference type="FunFam" id="2.10.25.10:FF:000064">
    <property type="entry name" value="Delta-like protein"/>
    <property type="match status" value="1"/>
</dbReference>
<dbReference type="InterPro" id="IPR001881">
    <property type="entry name" value="EGF-like_Ca-bd_dom"/>
</dbReference>
<evidence type="ECO:0000313" key="7">
    <source>
        <dbReference type="EMBL" id="ETN69141.1"/>
    </source>
</evidence>
<feature type="disulfide bond" evidence="4">
    <location>
        <begin position="154"/>
        <end position="163"/>
    </location>
</feature>
<dbReference type="GO" id="GO:0005509">
    <property type="term" value="F:calcium ion binding"/>
    <property type="evidence" value="ECO:0007669"/>
    <property type="project" value="InterPro"/>
</dbReference>
<dbReference type="STRING" id="51031.W2SJT3"/>
<keyword evidence="5" id="KW-0472">Membrane</keyword>
<proteinExistence type="predicted"/>
<feature type="domain" description="EGF-like" evidence="6">
    <location>
        <begin position="126"/>
        <end position="164"/>
    </location>
</feature>
<evidence type="ECO:0000313" key="8">
    <source>
        <dbReference type="Proteomes" id="UP000053676"/>
    </source>
</evidence>
<protein>
    <submittedName>
        <fullName evidence="7">EGF-like domain protein</fullName>
    </submittedName>
</protein>
<feature type="disulfide bond" evidence="4">
    <location>
        <begin position="113"/>
        <end position="122"/>
    </location>
</feature>
<feature type="domain" description="EGF-like" evidence="6">
    <location>
        <begin position="168"/>
        <end position="201"/>
    </location>
</feature>
<dbReference type="EMBL" id="KI669162">
    <property type="protein sequence ID" value="ETN69141.1"/>
    <property type="molecule type" value="Genomic_DNA"/>
</dbReference>
<dbReference type="Pfam" id="PF21700">
    <property type="entry name" value="EGF_DL_JAG"/>
    <property type="match status" value="1"/>
</dbReference>
<dbReference type="SMART" id="SM00179">
    <property type="entry name" value="EGF_CA"/>
    <property type="match status" value="1"/>
</dbReference>
<dbReference type="PROSITE" id="PS00022">
    <property type="entry name" value="EGF_1"/>
    <property type="match status" value="4"/>
</dbReference>
<dbReference type="OrthoDB" id="5912267at2759"/>
<dbReference type="InterPro" id="IPR051022">
    <property type="entry name" value="Notch_Cell-Fate_Det"/>
</dbReference>
<dbReference type="Pfam" id="PF12661">
    <property type="entry name" value="hEGF"/>
    <property type="match status" value="1"/>
</dbReference>
<dbReference type="GO" id="GO:0016020">
    <property type="term" value="C:membrane"/>
    <property type="evidence" value="ECO:0007669"/>
    <property type="project" value="UniProtKB-SubCell"/>
</dbReference>
<dbReference type="PANTHER" id="PTHR24049">
    <property type="entry name" value="CRUMBS FAMILY MEMBER"/>
    <property type="match status" value="1"/>
</dbReference>
<dbReference type="InterPro" id="IPR013032">
    <property type="entry name" value="EGF-like_CS"/>
</dbReference>
<dbReference type="AlphaFoldDB" id="W2SJT3"/>
<dbReference type="PROSITE" id="PS01186">
    <property type="entry name" value="EGF_2"/>
    <property type="match status" value="3"/>
</dbReference>
<keyword evidence="5" id="KW-0812">Transmembrane</keyword>
<feature type="domain" description="EGF-like" evidence="6">
    <location>
        <begin position="47"/>
        <end position="82"/>
    </location>
</feature>
<dbReference type="PROSITE" id="PS50026">
    <property type="entry name" value="EGF_3"/>
    <property type="match status" value="4"/>
</dbReference>
<feature type="transmembrane region" description="Helical" evidence="5">
    <location>
        <begin position="232"/>
        <end position="253"/>
    </location>
</feature>
<evidence type="ECO:0000256" key="5">
    <source>
        <dbReference type="SAM" id="Phobius"/>
    </source>
</evidence>
<dbReference type="Gene3D" id="2.10.25.10">
    <property type="entry name" value="Laminin"/>
    <property type="match status" value="3"/>
</dbReference>
<dbReference type="Pfam" id="PF00008">
    <property type="entry name" value="EGF"/>
    <property type="match status" value="1"/>
</dbReference>
<evidence type="ECO:0000259" key="6">
    <source>
        <dbReference type="PROSITE" id="PS50026"/>
    </source>
</evidence>
<feature type="domain" description="EGF-like" evidence="6">
    <location>
        <begin position="84"/>
        <end position="123"/>
    </location>
</feature>
<dbReference type="CDD" id="cd00054">
    <property type="entry name" value="EGF_CA"/>
    <property type="match status" value="2"/>
</dbReference>
<name>W2SJT3_NECAM</name>
<feature type="disulfide bond" evidence="4">
    <location>
        <begin position="191"/>
        <end position="200"/>
    </location>
</feature>
<feature type="disulfide bond" evidence="4">
    <location>
        <begin position="72"/>
        <end position="81"/>
    </location>
</feature>
<reference evidence="8" key="1">
    <citation type="journal article" date="2014" name="Nat. Genet.">
        <title>Genome of the human hookworm Necator americanus.</title>
        <authorList>
            <person name="Tang Y.T."/>
            <person name="Gao X."/>
            <person name="Rosa B.A."/>
            <person name="Abubucker S."/>
            <person name="Hallsworth-Pepin K."/>
            <person name="Martin J."/>
            <person name="Tyagi R."/>
            <person name="Heizer E."/>
            <person name="Zhang X."/>
            <person name="Bhonagiri-Palsikar V."/>
            <person name="Minx P."/>
            <person name="Warren W.C."/>
            <person name="Wang Q."/>
            <person name="Zhan B."/>
            <person name="Hotez P.J."/>
            <person name="Sternberg P.W."/>
            <person name="Dougall A."/>
            <person name="Gaze S.T."/>
            <person name="Mulvenna J."/>
            <person name="Sotillo J."/>
            <person name="Ranganathan S."/>
            <person name="Rabelo E.M."/>
            <person name="Wilson R.K."/>
            <person name="Felgner P.L."/>
            <person name="Bethony J."/>
            <person name="Hawdon J.M."/>
            <person name="Gasser R.B."/>
            <person name="Loukas A."/>
            <person name="Mitreva M."/>
        </authorList>
    </citation>
    <scope>NUCLEOTIDE SEQUENCE [LARGE SCALE GENOMIC DNA]</scope>
</reference>
<organism evidence="7 8">
    <name type="scientific">Necator americanus</name>
    <name type="common">Human hookworm</name>
    <dbReference type="NCBI Taxonomy" id="51031"/>
    <lineage>
        <taxon>Eukaryota</taxon>
        <taxon>Metazoa</taxon>
        <taxon>Ecdysozoa</taxon>
        <taxon>Nematoda</taxon>
        <taxon>Chromadorea</taxon>
        <taxon>Rhabditida</taxon>
        <taxon>Rhabditina</taxon>
        <taxon>Rhabditomorpha</taxon>
        <taxon>Strongyloidea</taxon>
        <taxon>Ancylostomatidae</taxon>
        <taxon>Bunostominae</taxon>
        <taxon>Necator</taxon>
    </lineage>
</organism>
<keyword evidence="1 4" id="KW-0245">EGF-like domain</keyword>
<feature type="disulfide bond" evidence="4">
    <location>
        <begin position="94"/>
        <end position="111"/>
    </location>
</feature>
<keyword evidence="8" id="KW-1185">Reference proteome</keyword>
<evidence type="ECO:0000256" key="1">
    <source>
        <dbReference type="ARBA" id="ARBA00022536"/>
    </source>
</evidence>
<comment type="caution">
    <text evidence="4">Lacks conserved residue(s) required for the propagation of feature annotation.</text>
</comment>
<dbReference type="SMART" id="SM00181">
    <property type="entry name" value="EGF"/>
    <property type="match status" value="4"/>
</dbReference>
<evidence type="ECO:0000256" key="2">
    <source>
        <dbReference type="ARBA" id="ARBA00022737"/>
    </source>
</evidence>
<accession>W2SJT3</accession>
<keyword evidence="3 4" id="KW-1015">Disulfide bond</keyword>
<dbReference type="InterPro" id="IPR000742">
    <property type="entry name" value="EGF"/>
</dbReference>